<sequence length="119" mass="14031">MATEKQFENKVKKFLEEQECWFIKYWGGAAYTKSGIPDLLICCNGYFLGVELKGEHGKPSELQLWNIEKIRKSNGIGFVLYPNQFEEFKKFILKIKERPPVKHVFSFEEQFNFDKGVKK</sequence>
<reference evidence="1" key="1">
    <citation type="journal article" date="2021" name="Proc. Natl. Acad. Sci. U.S.A.">
        <title>A Catalog of Tens of Thousands of Viruses from Human Metagenomes Reveals Hidden Associations with Chronic Diseases.</title>
        <authorList>
            <person name="Tisza M.J."/>
            <person name="Buck C.B."/>
        </authorList>
    </citation>
    <scope>NUCLEOTIDE SEQUENCE</scope>
    <source>
        <strain evidence="1">CtsDY37</strain>
    </source>
</reference>
<dbReference type="EMBL" id="BK014859">
    <property type="protein sequence ID" value="DAD79125.1"/>
    <property type="molecule type" value="Genomic_DNA"/>
</dbReference>
<dbReference type="SUPFAM" id="SSF52980">
    <property type="entry name" value="Restriction endonuclease-like"/>
    <property type="match status" value="1"/>
</dbReference>
<accession>A0A8S5MA04</accession>
<organism evidence="1">
    <name type="scientific">Siphoviridae sp. ctsDY37</name>
    <dbReference type="NCBI Taxonomy" id="2826483"/>
    <lineage>
        <taxon>Viruses</taxon>
        <taxon>Duplodnaviria</taxon>
        <taxon>Heunggongvirae</taxon>
        <taxon>Uroviricota</taxon>
        <taxon>Caudoviricetes</taxon>
    </lineage>
</organism>
<name>A0A8S5MA04_9CAUD</name>
<dbReference type="GO" id="GO:0003676">
    <property type="term" value="F:nucleic acid binding"/>
    <property type="evidence" value="ECO:0007669"/>
    <property type="project" value="InterPro"/>
</dbReference>
<protein>
    <submittedName>
        <fullName evidence="1">Nuclease</fullName>
    </submittedName>
</protein>
<dbReference type="InterPro" id="IPR011335">
    <property type="entry name" value="Restrct_endonuc-II-like"/>
</dbReference>
<proteinExistence type="predicted"/>
<dbReference type="InterPro" id="IPR011856">
    <property type="entry name" value="tRNA_endonuc-like_dom_sf"/>
</dbReference>
<dbReference type="Gene3D" id="3.40.1350.10">
    <property type="match status" value="1"/>
</dbReference>
<evidence type="ECO:0000313" key="1">
    <source>
        <dbReference type="EMBL" id="DAD79125.1"/>
    </source>
</evidence>